<dbReference type="GeneID" id="110981614"/>
<evidence type="ECO:0000313" key="3">
    <source>
        <dbReference type="RefSeq" id="XP_022095012.1"/>
    </source>
</evidence>
<evidence type="ECO:0000313" key="2">
    <source>
        <dbReference type="Proteomes" id="UP000694845"/>
    </source>
</evidence>
<dbReference type="AlphaFoldDB" id="A0A8B7YQR2"/>
<keyword evidence="2" id="KW-1185">Reference proteome</keyword>
<dbReference type="OrthoDB" id="10180424at2759"/>
<dbReference type="Gene3D" id="2.40.160.110">
    <property type="match status" value="1"/>
</dbReference>
<proteinExistence type="predicted"/>
<feature type="chain" id="PRO_5034663233" evidence="1">
    <location>
        <begin position="26"/>
        <end position="220"/>
    </location>
</feature>
<dbReference type="OMA" id="HANSNYN"/>
<dbReference type="RefSeq" id="XP_022095012.1">
    <property type="nucleotide sequence ID" value="XM_022239320.1"/>
</dbReference>
<keyword evidence="1" id="KW-0732">Signal</keyword>
<name>A0A8B7YQR2_ACAPL</name>
<dbReference type="KEGG" id="aplc:110981614"/>
<organism evidence="2 3">
    <name type="scientific">Acanthaster planci</name>
    <name type="common">Crown-of-thorns starfish</name>
    <dbReference type="NCBI Taxonomy" id="133434"/>
    <lineage>
        <taxon>Eukaryota</taxon>
        <taxon>Metazoa</taxon>
        <taxon>Echinodermata</taxon>
        <taxon>Eleutherozoa</taxon>
        <taxon>Asterozoa</taxon>
        <taxon>Asteroidea</taxon>
        <taxon>Valvatacea</taxon>
        <taxon>Valvatida</taxon>
        <taxon>Acanthasteridae</taxon>
        <taxon>Acanthaster</taxon>
    </lineage>
</organism>
<evidence type="ECO:0000256" key="1">
    <source>
        <dbReference type="SAM" id="SignalP"/>
    </source>
</evidence>
<protein>
    <submittedName>
        <fullName evidence="3">Uncharacterized protein LOC110981614 isoform X1</fullName>
    </submittedName>
</protein>
<reference evidence="3" key="1">
    <citation type="submission" date="2025-08" db="UniProtKB">
        <authorList>
            <consortium name="RefSeq"/>
        </authorList>
    </citation>
    <scope>IDENTIFICATION</scope>
</reference>
<dbReference type="Proteomes" id="UP000694845">
    <property type="component" value="Unplaced"/>
</dbReference>
<sequence>MAFSGAWALVLPLALFVAGFQPTSAAAVEWTVNGTNNAVCMIIKFDGLIRIPDNPNLTKYFQTAEVIDPQPNCTLDKRTVRIGYEGFADLFIELTFTKSTKTFALTQVSAAWYHRTDTGDTSEITRLTGLRSSDNLLPQSVSLGCYYFQEEVSISFDDFIVDMKDVAFQPFAGYANNSYGTEFTDKVCQVPSGVGHVGGDVMRNVVLAFISSTFLLWLRV</sequence>
<feature type="signal peptide" evidence="1">
    <location>
        <begin position="1"/>
        <end position="25"/>
    </location>
</feature>
<accession>A0A8B7YQR2</accession>
<gene>
    <name evidence="3" type="primary">LOC110981614</name>
</gene>